<evidence type="ECO:0000256" key="1">
    <source>
        <dbReference type="SAM" id="Phobius"/>
    </source>
</evidence>
<comment type="caution">
    <text evidence="2">The sequence shown here is derived from an EMBL/GenBank/DDBJ whole genome shotgun (WGS) entry which is preliminary data.</text>
</comment>
<evidence type="ECO:0000313" key="2">
    <source>
        <dbReference type="EMBL" id="MDI7923208.1"/>
    </source>
</evidence>
<dbReference type="EMBL" id="JALDYZ010000007">
    <property type="protein sequence ID" value="MDI7923208.1"/>
    <property type="molecule type" value="Genomic_DNA"/>
</dbReference>
<keyword evidence="1" id="KW-1133">Transmembrane helix</keyword>
<feature type="transmembrane region" description="Helical" evidence="1">
    <location>
        <begin position="89"/>
        <end position="112"/>
    </location>
</feature>
<dbReference type="Pfam" id="PF19540">
    <property type="entry name" value="DUF6064"/>
    <property type="match status" value="1"/>
</dbReference>
<feature type="transmembrane region" description="Helical" evidence="1">
    <location>
        <begin position="57"/>
        <end position="77"/>
    </location>
</feature>
<feature type="transmembrane region" description="Helical" evidence="1">
    <location>
        <begin position="145"/>
        <end position="166"/>
    </location>
</feature>
<reference evidence="2" key="1">
    <citation type="submission" date="2022-03" db="EMBL/GenBank/DDBJ databases">
        <title>Fererhizobium litorale gen. nov., sp. nov., isolated from sandy sediments of the Sea of Japan seashore.</title>
        <authorList>
            <person name="Romanenko L."/>
            <person name="Kurilenko V."/>
            <person name="Otstavnykh N."/>
            <person name="Svetashev V."/>
            <person name="Tekutyeva L."/>
            <person name="Isaeva M."/>
            <person name="Mikhailov V."/>
        </authorList>
    </citation>
    <scope>NUCLEOTIDE SEQUENCE</scope>
    <source>
        <strain evidence="2">KMM 9576</strain>
    </source>
</reference>
<feature type="transmembrane region" description="Helical" evidence="1">
    <location>
        <begin position="30"/>
        <end position="50"/>
    </location>
</feature>
<feature type="transmembrane region" description="Helical" evidence="1">
    <location>
        <begin position="119"/>
        <end position="139"/>
    </location>
</feature>
<protein>
    <submittedName>
        <fullName evidence="2">DUF6064 family protein</fullName>
    </submittedName>
</protein>
<sequence length="227" mass="25094">MPEWWTYRPEDFLLFAPRVYWRMFELHNEAYWPLQGLFLAGLMGAVVLGFRRSALQSLWIGGLFALAWAFAGWFFLWQRYAGINWAAGYVAPLFGVQATLLLGAGCAGALTFVTKGRIFAASGFLALGGFFYPLLALLYGRPITLAEVFGLMPDPTAVATLGLAIAGSGRWTGVLLPIPVLWLLASAATLHTMGDDQFRVPLVAAIAAVFLFFLRLLFRPRAQERQP</sequence>
<evidence type="ECO:0000313" key="3">
    <source>
        <dbReference type="Proteomes" id="UP001161580"/>
    </source>
</evidence>
<dbReference type="RefSeq" id="WP_311787439.1">
    <property type="nucleotide sequence ID" value="NZ_JALDYY010000009.1"/>
</dbReference>
<keyword evidence="3" id="KW-1185">Reference proteome</keyword>
<dbReference type="AlphaFoldDB" id="A0AAE3QHH3"/>
<feature type="transmembrane region" description="Helical" evidence="1">
    <location>
        <begin position="198"/>
        <end position="218"/>
    </location>
</feature>
<keyword evidence="1" id="KW-0472">Membrane</keyword>
<keyword evidence="1" id="KW-0812">Transmembrane</keyword>
<feature type="transmembrane region" description="Helical" evidence="1">
    <location>
        <begin position="173"/>
        <end position="192"/>
    </location>
</feature>
<proteinExistence type="predicted"/>
<gene>
    <name evidence="2" type="ORF">MRS75_14075</name>
</gene>
<accession>A0AAE3QHH3</accession>
<organism evidence="2 3">
    <name type="scientific">Ferirhizobium litorale</name>
    <dbReference type="NCBI Taxonomy" id="2927786"/>
    <lineage>
        <taxon>Bacteria</taxon>
        <taxon>Pseudomonadati</taxon>
        <taxon>Pseudomonadota</taxon>
        <taxon>Alphaproteobacteria</taxon>
        <taxon>Hyphomicrobiales</taxon>
        <taxon>Rhizobiaceae</taxon>
        <taxon>Ferirhizobium</taxon>
    </lineage>
</organism>
<name>A0AAE3QHH3_9HYPH</name>
<dbReference type="InterPro" id="IPR045708">
    <property type="entry name" value="DUF6064"/>
</dbReference>
<dbReference type="Proteomes" id="UP001161580">
    <property type="component" value="Unassembled WGS sequence"/>
</dbReference>